<dbReference type="OMA" id="SEQMKVM"/>
<dbReference type="HOGENOM" id="CLU_227111_0_0_1"/>
<dbReference type="InterPro" id="IPR026202">
    <property type="entry name" value="GOLGB1"/>
</dbReference>
<evidence type="ECO:0000313" key="6">
    <source>
        <dbReference type="Proteomes" id="UP000008672"/>
    </source>
</evidence>
<keyword evidence="1" id="KW-0175">Coiled coil</keyword>
<keyword evidence="3" id="KW-0812">Transmembrane</keyword>
<feature type="coiled-coil region" evidence="1">
    <location>
        <begin position="2051"/>
        <end position="2078"/>
    </location>
</feature>
<feature type="coiled-coil region" evidence="1">
    <location>
        <begin position="2312"/>
        <end position="2512"/>
    </location>
</feature>
<dbReference type="EMBL" id="AFYH01192112">
    <property type="status" value="NOT_ANNOTATED_CDS"/>
    <property type="molecule type" value="Genomic_DNA"/>
</dbReference>
<feature type="coiled-coil region" evidence="1">
    <location>
        <begin position="1122"/>
        <end position="1233"/>
    </location>
</feature>
<proteinExistence type="predicted"/>
<name>H2ZZX5_LATCH</name>
<feature type="coiled-coil region" evidence="1">
    <location>
        <begin position="2949"/>
        <end position="3078"/>
    </location>
</feature>
<keyword evidence="3" id="KW-1133">Transmembrane helix</keyword>
<dbReference type="GO" id="GO:0005794">
    <property type="term" value="C:Golgi apparatus"/>
    <property type="evidence" value="ECO:0007669"/>
    <property type="project" value="InterPro"/>
</dbReference>
<dbReference type="Proteomes" id="UP000008672">
    <property type="component" value="Unassembled WGS sequence"/>
</dbReference>
<feature type="coiled-coil region" evidence="1">
    <location>
        <begin position="42"/>
        <end position="175"/>
    </location>
</feature>
<feature type="coiled-coil region" evidence="1">
    <location>
        <begin position="229"/>
        <end position="331"/>
    </location>
</feature>
<feature type="coiled-coil region" evidence="1">
    <location>
        <begin position="1259"/>
        <end position="1314"/>
    </location>
</feature>
<organism evidence="5 6">
    <name type="scientific">Latimeria chalumnae</name>
    <name type="common">Coelacanth</name>
    <dbReference type="NCBI Taxonomy" id="7897"/>
    <lineage>
        <taxon>Eukaryota</taxon>
        <taxon>Metazoa</taxon>
        <taxon>Chordata</taxon>
        <taxon>Craniata</taxon>
        <taxon>Vertebrata</taxon>
        <taxon>Euteleostomi</taxon>
        <taxon>Coelacanthiformes</taxon>
        <taxon>Coelacanthidae</taxon>
        <taxon>Latimeria</taxon>
    </lineage>
</organism>
<reference evidence="6" key="1">
    <citation type="submission" date="2011-08" db="EMBL/GenBank/DDBJ databases">
        <title>The draft genome of Latimeria chalumnae.</title>
        <authorList>
            <person name="Di Palma F."/>
            <person name="Alfoldi J."/>
            <person name="Johnson J."/>
            <person name="Berlin A."/>
            <person name="Gnerre S."/>
            <person name="Jaffe D."/>
            <person name="MacCallum I."/>
            <person name="Young S."/>
            <person name="Walker B.J."/>
            <person name="Lander E."/>
            <person name="Lindblad-Toh K."/>
        </authorList>
    </citation>
    <scope>NUCLEOTIDE SEQUENCE [LARGE SCALE GENOMIC DNA]</scope>
    <source>
        <strain evidence="6">Wild caught</strain>
    </source>
</reference>
<dbReference type="EMBL" id="AFYH01192108">
    <property type="status" value="NOT_ANNOTATED_CDS"/>
    <property type="molecule type" value="Genomic_DNA"/>
</dbReference>
<feature type="coiled-coil region" evidence="1">
    <location>
        <begin position="2650"/>
        <end position="2698"/>
    </location>
</feature>
<dbReference type="GO" id="GO:0005085">
    <property type="term" value="F:guanyl-nucleotide exchange factor activity"/>
    <property type="evidence" value="ECO:0007669"/>
    <property type="project" value="InterPro"/>
</dbReference>
<dbReference type="STRING" id="7897.ENSLACP00000002946"/>
<evidence type="ECO:0000259" key="4">
    <source>
        <dbReference type="PROSITE" id="PS50010"/>
    </source>
</evidence>
<dbReference type="Ensembl" id="ENSLACT00000002971.1">
    <property type="protein sequence ID" value="ENSLACP00000002946.1"/>
    <property type="gene ID" value="ENSLACG00000002636.1"/>
</dbReference>
<dbReference type="Gene3D" id="1.10.287.1490">
    <property type="match status" value="1"/>
</dbReference>
<accession>H2ZZX5</accession>
<dbReference type="EMBL" id="AFYH01192111">
    <property type="status" value="NOT_ANNOTATED_CDS"/>
    <property type="molecule type" value="Genomic_DNA"/>
</dbReference>
<dbReference type="EMBL" id="AFYH01192110">
    <property type="status" value="NOT_ANNOTATED_CDS"/>
    <property type="molecule type" value="Genomic_DNA"/>
</dbReference>
<feature type="coiled-coil region" evidence="1">
    <location>
        <begin position="364"/>
        <end position="502"/>
    </location>
</feature>
<dbReference type="EMBL" id="AFYH01192107">
    <property type="status" value="NOT_ANNOTATED_CDS"/>
    <property type="molecule type" value="Genomic_DNA"/>
</dbReference>
<dbReference type="InterPro" id="IPR000219">
    <property type="entry name" value="DH_dom"/>
</dbReference>
<feature type="coiled-coil region" evidence="1">
    <location>
        <begin position="2107"/>
        <end position="2180"/>
    </location>
</feature>
<reference evidence="5" key="3">
    <citation type="submission" date="2025-09" db="UniProtKB">
        <authorList>
            <consortium name="Ensembl"/>
        </authorList>
    </citation>
    <scope>IDENTIFICATION</scope>
</reference>
<dbReference type="eggNOG" id="ENOG502QRN2">
    <property type="taxonomic scope" value="Eukaryota"/>
</dbReference>
<feature type="coiled-coil region" evidence="1">
    <location>
        <begin position="2836"/>
        <end position="2888"/>
    </location>
</feature>
<feature type="coiled-coil region" evidence="1">
    <location>
        <begin position="2539"/>
        <end position="2580"/>
    </location>
</feature>
<dbReference type="GeneTree" id="ENSGT00730000111007"/>
<dbReference type="Bgee" id="ENSLACG00000002636">
    <property type="expression patterns" value="Expressed in chordate pharynx and 6 other cell types or tissues"/>
</dbReference>
<feature type="domain" description="DH" evidence="4">
    <location>
        <begin position="1453"/>
        <end position="1700"/>
    </location>
</feature>
<feature type="coiled-coil region" evidence="1">
    <location>
        <begin position="1913"/>
        <end position="2024"/>
    </location>
</feature>
<feature type="region of interest" description="Disordered" evidence="2">
    <location>
        <begin position="1407"/>
        <end position="1430"/>
    </location>
</feature>
<feature type="coiled-coil region" evidence="1">
    <location>
        <begin position="2743"/>
        <end position="2803"/>
    </location>
</feature>
<feature type="region of interest" description="Disordered" evidence="2">
    <location>
        <begin position="1"/>
        <end position="23"/>
    </location>
</feature>
<dbReference type="PANTHER" id="PTHR18887:SF4">
    <property type="entry name" value="GOLGIN SUBFAMILY B MEMBER 1-LIKE"/>
    <property type="match status" value="1"/>
</dbReference>
<evidence type="ECO:0000313" key="5">
    <source>
        <dbReference type="Ensembl" id="ENSLACP00000002946.1"/>
    </source>
</evidence>
<keyword evidence="3" id="KW-0472">Membrane</keyword>
<feature type="coiled-coil region" evidence="1">
    <location>
        <begin position="1747"/>
        <end position="1883"/>
    </location>
</feature>
<dbReference type="PROSITE" id="PS50010">
    <property type="entry name" value="DH_2"/>
    <property type="match status" value="1"/>
</dbReference>
<feature type="coiled-coil region" evidence="1">
    <location>
        <begin position="621"/>
        <end position="817"/>
    </location>
</feature>
<feature type="coiled-coil region" evidence="1">
    <location>
        <begin position="842"/>
        <end position="1093"/>
    </location>
</feature>
<dbReference type="EMBL" id="AFYH01192109">
    <property type="status" value="NOT_ANNOTATED_CDS"/>
    <property type="molecule type" value="Genomic_DNA"/>
</dbReference>
<protein>
    <recommendedName>
        <fullName evidence="4">DH domain-containing protein</fullName>
    </recommendedName>
</protein>
<sequence>MWKWYSEEEASTARGASGPQEGISKQSVTDITEQLMHTQQLVVQLKELIREKDNELQSKDQQLKEEKEAWEARVSKVKLQSKAKATSLNAQLEELKKQLSASGLQGKTEQKKFRLHTIKKNEELELQLSQKNAELQSKNQLPGKNASLQDMETLVQNLTRKVGESDEKYSLLQQQTESLKDLFSKEQNRFQEREAMYMENIRVFQGIIQEKEKEIVELGKKHEQELFRLVAKSDASADLEQLLKALKQKLHEKEEVLLGRTQVVDMLQKELDSRDQEIKEVNEKLKRLHLEKDNLQSKLEEKHNAELRDIQEKHETELSEKEQRLLQFQKELHQIHGPIERKGLVKSDMQTKQNYLQETVKKVLQEKLEVITSLEQRLQSVQQEAEEAKLKLIQELAMKDMECKQAKEQLSLVSKLNNESENLKRCLDKKENELSEQVSLVTQLKNEISLKEEQLSEYQKVVSELQKEKDELAEKTEQLSRLREEKKEKNQNENLLEQIGQKNDTITVVTHQDTILLLNSENENLKTNIIEINTTVSHKSEETATLQLHASQQSEIIVLLNNQIAHLNSEQKVEECVNLKMQLSDTQGSISHLKGQVETLTFEIDQLKSGVMEKDRVIKELNNYDGLLQQKEETLSDYQQKINSLQVELECLRTDYQKTVNQEVIDKINADKQQLEIAYKNQIQEKSELLRSVGEKLEASTRETEEQLTTAVEQMKSEHEQLQMQVSAKNEEVSGLKIEIQKLQQNLLESEMKWSAENSRANQQKNLLNEQLSSLDNEMKSKDVKILALQQDVDKLQEKLTENMSALQNSKDLLKEKEILMSDLGLQITDQKNQLNKLSSAILGKETELTELRQILSKKEKEVETLFQQLKEKDFSVTQIMESLSNEMVKFSEEKSQLASQLQKLENAESSSKEEVQSLSQQLQECKRQIEHQQVQLSTKEHECQELLNEKEQMRSQLEKMIKERDNVKKKLQAALITRKDLIKKVELEKYNVESFQNEVHDLTLKLAAAEEKIKNHESHLEILKQHLIEKDGDISVMRDSVSEKEILAEKLQIDVKNLSEKVTVKEAEYVELLQAVEERSKLVKELETLKVEMSKKEYTKIEMAKDSESHLPAGGSADSGNEILKEDNQKEREQLQKKLQAALFARKETIKKAREKERKQKEEYSQLLEKYNEQTKELESVKEKLVILHQEYQEDCDKLMKENGEQQYKQDKDAMLAEAVQLQNKVKETLAEAESYKMGMEQVRQEKETYSKNVSKDILILEDKNRELKKALEEANIQVAENSEEIRTLKQSLIKLQNQFDKETVQLQNFLKETQAKTESLMMAHETKEEVMAQPNHFQGEKVVLDSASDHITHLEQEIEKLHESIDEKDNTIKLLKRKLSEKTTHIEALELQLQKQANIFEEQREKMKAETDKLQKQTAENVEESKSKEQLQRKLQAALISRKEALKESKSLKNNIDALIAEKEEIISNVTMLEKSLIEMQSQQESLKVTNLSLHEEKEKLISEVNRVLAENSNLSAACESLKSTMQAIIQEKQDFSSQLSSLKDSQMMELSEWKAKHNELKQDYESLLQAYENISSEMDKMRQVVEMTKKEKQDVLYKLCGVESGKENLEKQIQESTEENEKLKDKMRKLVKSKQQRIQELEVVVERLANQLKEDGEKQLCQSNELVLQISQLEEENEELKEAYEKLQAALEKIQCEKEMLLNEVNSAKYALEDSEKMKESSLPDMQAETSKALSVNRSLSEEILCLKNEIFDTERALKTVEQEKCLFIEKLTQTELVYKESLHEKSSIISKLQHDIKQQQKEMFSLNEKVKILEDDKTLLQEELENVQELSEKVKNEKEYLETELLKNAEKIDQLTEMVRSLRQHNMSLASQLDGAKEEQCNQVKENEEQHLKIVREFEEKLRSSQRGKDGSKTKTRELQELLKEKQQEINQLQKDCIKYQELILDLERSVKISCSEQDKLKNEINSMTEKVSKSDKEKGNLEKELSAFKGLLDDVRSEANGLAAENKNFMNEIQKKEERTQLQMKEKDKSIELILNKQKALHTQELLNSQERFNVLEREKNRVEEEMIKLQAQVYNRDLQNKKLHESLNANLAKLAAFSQSMSSLQDDRDRVIDEAKKWEANFKDAIQTKENKIQEKHQLLQQLKEEIKLKGIQLEELQAKSNGLEQTVNQINLQHAVVEMQHKNELANIKENDSKLLRKLGELEKSLACKEGLIQSLTQKNKLLTLEVADTGGTVTQLETVENKLAEKELEFQEVLSNNAKFQADLKKQDAIIQQLKSLLNNKDAEISMLMSSRDGELSGYLEKLHAQHRSQVVEFEEQLKQLENEKECGVNANRELESKLKSIQKEGEKNAQEREKMAAGFEAFRKSMMSLQNDRDRVLSEYKDLEQRHLDMSSQKEDDIHEKVSENDKLKQEIRILLNQMDDLNSENALLKAKLIRYTEDLNQVLSLKDNQLKTLLKQQLDRIKDLENEKADVEKKYKEIHMIFEQQNESTNSLELKNESMEAETKTKESKLTVTTMMRQGQLEKNMTEYAADLKQKLQVSASECEDLKNQLSVEKAKTEELQNRLQGAQQLNIKKVKEMEMPIECDAHLKRNESPDERVVELARDLMHSEQKLLIMKYQNDELKSQNESFGKAMAALQGDRDKLIEDFKSEKTRADNAEARLSSLESTLTSLAKEKSVLSEKLSAFENKSTENQLIVQIENLHKTVSDKDDEITRLSFECGNSQKQMTSFSKAMASLQDDRERFLQEFNKLKRVHEAKQGMVPATTPADDTSELSSLRNNLAVQQNEKGRLLTEVSNLRTSEGRELLELRNRADGLEKALQKKKAFQEQTEQEVLSYQNELAELRTEKNLLLMESKALKQQYLTSLAEKDRQISELQQNVLIRESRTASSNFPSKGLENVALVGSENFPDQTKNLLAERSQIQNELQCCLQELFQRDQRIQQLNSKVMQLVEENTALSSQLKSVSHTLRDNQLHYNELQNRYYVLEREYQTLRATEARAEVPPGAPQEKASVIVEMDKLELSELRKRLTETEQLYSSTQQELSHVSESLVDERARRQAVEEALRLAEEQTQSFDIGPTRSVPREYSLQLDTEDEHEALIMDPVEHVVVRKMKGGALSLKRWLRGRSLYCSKLLTSRAKSRYLFLSYLLTLHVLVFMCLTGLL</sequence>
<dbReference type="PANTHER" id="PTHR18887">
    <property type="entry name" value="GOLGI-ASSOCIATED PROTEIN GCP360-RELATED"/>
    <property type="match status" value="1"/>
</dbReference>
<feature type="compositionally biased region" description="Basic and acidic residues" evidence="2">
    <location>
        <begin position="1407"/>
        <end position="1417"/>
    </location>
</feature>
<evidence type="ECO:0000256" key="3">
    <source>
        <dbReference type="SAM" id="Phobius"/>
    </source>
</evidence>
<feature type="transmembrane region" description="Helical" evidence="3">
    <location>
        <begin position="3150"/>
        <end position="3170"/>
    </location>
</feature>
<keyword evidence="6" id="KW-1185">Reference proteome</keyword>
<evidence type="ECO:0000256" key="2">
    <source>
        <dbReference type="SAM" id="MobiDB-lite"/>
    </source>
</evidence>
<reference evidence="5" key="2">
    <citation type="submission" date="2025-08" db="UniProtKB">
        <authorList>
            <consortium name="Ensembl"/>
        </authorList>
    </citation>
    <scope>IDENTIFICATION</scope>
</reference>
<feature type="coiled-coil region" evidence="1">
    <location>
        <begin position="1546"/>
        <end position="1714"/>
    </location>
</feature>
<dbReference type="InParanoid" id="H2ZZX5"/>
<evidence type="ECO:0000256" key="1">
    <source>
        <dbReference type="SAM" id="Coils"/>
    </source>
</evidence>